<accession>A0A1G7JE89</accession>
<dbReference type="EMBL" id="FNAO01000023">
    <property type="protein sequence ID" value="SDF22799.1"/>
    <property type="molecule type" value="Genomic_DNA"/>
</dbReference>
<reference evidence="1 2" key="1">
    <citation type="submission" date="2016-10" db="EMBL/GenBank/DDBJ databases">
        <authorList>
            <person name="de Groot N.N."/>
        </authorList>
    </citation>
    <scope>NUCLEOTIDE SEQUENCE [LARGE SCALE GENOMIC DNA]</scope>
    <source>
        <strain evidence="1 2">DSM 23421</strain>
    </source>
</reference>
<gene>
    <name evidence="1" type="ORF">SAMN05421636_1232</name>
</gene>
<dbReference type="Proteomes" id="UP000199109">
    <property type="component" value="Unassembled WGS sequence"/>
</dbReference>
<keyword evidence="2" id="KW-1185">Reference proteome</keyword>
<proteinExistence type="predicted"/>
<evidence type="ECO:0000313" key="2">
    <source>
        <dbReference type="Proteomes" id="UP000199109"/>
    </source>
</evidence>
<evidence type="ECO:0000313" key="1">
    <source>
        <dbReference type="EMBL" id="SDF22799.1"/>
    </source>
</evidence>
<sequence>MAVDPLLLFCLVARHNRKNPTQKDQFYRNNQQFRFQTVLSISENGIRTTYLASKIYIINDEIANLESLNFTGGVITSNNETSIHVNDAPSVQN</sequence>
<protein>
    <submittedName>
        <fullName evidence="1">Uncharacterized protein</fullName>
    </submittedName>
</protein>
<organism evidence="1 2">
    <name type="scientific">Pricia antarctica</name>
    <dbReference type="NCBI Taxonomy" id="641691"/>
    <lineage>
        <taxon>Bacteria</taxon>
        <taxon>Pseudomonadati</taxon>
        <taxon>Bacteroidota</taxon>
        <taxon>Flavobacteriia</taxon>
        <taxon>Flavobacteriales</taxon>
        <taxon>Flavobacteriaceae</taxon>
        <taxon>Pricia</taxon>
    </lineage>
</organism>
<name>A0A1G7JE89_9FLAO</name>
<dbReference type="AlphaFoldDB" id="A0A1G7JE89"/>